<dbReference type="InterPro" id="IPR006641">
    <property type="entry name" value="YqgF/RNaseH-like_dom"/>
</dbReference>
<dbReference type="Gene3D" id="1.10.150.310">
    <property type="entry name" value="Tex RuvX-like domain-like"/>
    <property type="match status" value="1"/>
</dbReference>
<dbReference type="GO" id="GO:0006139">
    <property type="term" value="P:nucleobase-containing compound metabolic process"/>
    <property type="evidence" value="ECO:0007669"/>
    <property type="project" value="InterPro"/>
</dbReference>
<dbReference type="SUPFAM" id="SSF53098">
    <property type="entry name" value="Ribonuclease H-like"/>
    <property type="match status" value="1"/>
</dbReference>
<dbReference type="AlphaFoldDB" id="A0A183IKH3"/>
<evidence type="ECO:0000259" key="1">
    <source>
        <dbReference type="PROSITE" id="PS50126"/>
    </source>
</evidence>
<dbReference type="InterPro" id="IPR032639">
    <property type="entry name" value="Tex_YqgF"/>
</dbReference>
<dbReference type="InterPro" id="IPR003029">
    <property type="entry name" value="S1_domain"/>
</dbReference>
<dbReference type="SUPFAM" id="SSF47781">
    <property type="entry name" value="RuvA domain 2-like"/>
    <property type="match status" value="2"/>
</dbReference>
<dbReference type="GO" id="GO:0003735">
    <property type="term" value="F:structural constituent of ribosome"/>
    <property type="evidence" value="ECO:0007669"/>
    <property type="project" value="TreeGrafter"/>
</dbReference>
<dbReference type="Gene3D" id="2.40.50.140">
    <property type="entry name" value="Nucleic acid-binding proteins"/>
    <property type="match status" value="1"/>
</dbReference>
<dbReference type="Pfam" id="PF17674">
    <property type="entry name" value="HHH_9"/>
    <property type="match status" value="1"/>
</dbReference>
<protein>
    <submittedName>
        <fullName evidence="4">S1 motif domain-containing protein</fullName>
    </submittedName>
</protein>
<dbReference type="Pfam" id="PF12836">
    <property type="entry name" value="HHH_3"/>
    <property type="match status" value="1"/>
</dbReference>
<keyword evidence="3" id="KW-1185">Reference proteome</keyword>
<dbReference type="Proteomes" id="UP000270296">
    <property type="component" value="Unassembled WGS sequence"/>
</dbReference>
<dbReference type="InterPro" id="IPR010994">
    <property type="entry name" value="RuvA_2-like"/>
</dbReference>
<dbReference type="SMART" id="SM00732">
    <property type="entry name" value="YqgFc"/>
    <property type="match status" value="1"/>
</dbReference>
<dbReference type="FunFam" id="3.30.420.140:FF:000001">
    <property type="entry name" value="RNA-binding transcriptional accessory protein"/>
    <property type="match status" value="1"/>
</dbReference>
<dbReference type="InterPro" id="IPR041692">
    <property type="entry name" value="HHH_9"/>
</dbReference>
<accession>A0A183IKH3</accession>
<reference evidence="2 3" key="2">
    <citation type="submission" date="2018-11" db="EMBL/GenBank/DDBJ databases">
        <authorList>
            <consortium name="Pathogen Informatics"/>
        </authorList>
    </citation>
    <scope>NUCLEOTIDE SEQUENCE [LARGE SCALE GENOMIC DNA]</scope>
</reference>
<dbReference type="Pfam" id="PF00575">
    <property type="entry name" value="S1"/>
    <property type="match status" value="1"/>
</dbReference>
<dbReference type="EMBL" id="UZAM01008137">
    <property type="protein sequence ID" value="VDP03427.1"/>
    <property type="molecule type" value="Genomic_DNA"/>
</dbReference>
<evidence type="ECO:0000313" key="4">
    <source>
        <dbReference type="WBParaSite" id="SBAD_0000430001-mRNA-1"/>
    </source>
</evidence>
<dbReference type="PANTHER" id="PTHR10724:SF10">
    <property type="entry name" value="S1 RNA-BINDING DOMAIN-CONTAINING PROTEIN 1"/>
    <property type="match status" value="1"/>
</dbReference>
<organism evidence="4">
    <name type="scientific">Soboliphyme baturini</name>
    <dbReference type="NCBI Taxonomy" id="241478"/>
    <lineage>
        <taxon>Eukaryota</taxon>
        <taxon>Metazoa</taxon>
        <taxon>Ecdysozoa</taxon>
        <taxon>Nematoda</taxon>
        <taxon>Enoplea</taxon>
        <taxon>Dorylaimia</taxon>
        <taxon>Dioctophymatida</taxon>
        <taxon>Dioctophymatoidea</taxon>
        <taxon>Soboliphymatidae</taxon>
        <taxon>Soboliphyme</taxon>
    </lineage>
</organism>
<dbReference type="InterPro" id="IPR050437">
    <property type="entry name" value="Ribos_protein_bS1-like"/>
</dbReference>
<dbReference type="OrthoDB" id="995477at2759"/>
<feature type="domain" description="S1 motif" evidence="1">
    <location>
        <begin position="419"/>
        <end position="460"/>
    </location>
</feature>
<name>A0A183IKH3_9BILA</name>
<dbReference type="Pfam" id="PF16921">
    <property type="entry name" value="Tex_YqgF"/>
    <property type="match status" value="1"/>
</dbReference>
<dbReference type="InterPro" id="IPR012340">
    <property type="entry name" value="NA-bd_OB-fold"/>
</dbReference>
<sequence>MWKKALGDAEQQALKVFARNYRQLLLTPPLKDCVILGIDPGFRHGCKYAFISALGIILNTGVFYLPQVNHCAKQDNTAINQLISFAVDARCEKIGIGNGTACRETECFIASLINSGAFRPYEVQYWCEGASPHDQRSSHGLYFSIVDESGASKYSISPEAVSDMPQLDPCLRSAVSIARRLQDPLSEYVKIDPGHVGVGMYQVRRDFLPMRLIWSCHLVLIFKHDISDRLLREALNSVAEECVSFVGVDVNTCSKSILCHVAGLNKRQAQEIINYREKKGPFVCREQLLAVPSIGPFTHQQCIGFLRVFCNERFNPEPMPVVAECSRKRKVTGDAKWSKSKKSKLSYAVDVFDRTAVHPESYGVAEKLLASIGMQKSDMFSDELRQKLKHLVIAIIVFLAFEKPLFKKDVISVSNVRVGDVLTGRVKNVTDFGVFVDAGLEFSGLVPISKMKNREFTVCF</sequence>
<dbReference type="SUPFAM" id="SSF50249">
    <property type="entry name" value="Nucleic acid-binding proteins"/>
    <property type="match status" value="1"/>
</dbReference>
<proteinExistence type="predicted"/>
<reference evidence="4" key="1">
    <citation type="submission" date="2016-06" db="UniProtKB">
        <authorList>
            <consortium name="WormBaseParasite"/>
        </authorList>
    </citation>
    <scope>IDENTIFICATION</scope>
</reference>
<evidence type="ECO:0000313" key="2">
    <source>
        <dbReference type="EMBL" id="VDP03427.1"/>
    </source>
</evidence>
<dbReference type="WBParaSite" id="SBAD_0000430001-mRNA-1">
    <property type="protein sequence ID" value="SBAD_0000430001-mRNA-1"/>
    <property type="gene ID" value="SBAD_0000430001"/>
</dbReference>
<dbReference type="InterPro" id="IPR037027">
    <property type="entry name" value="YqgF/RNaseH-like_dom_sf"/>
</dbReference>
<dbReference type="InterPro" id="IPR012337">
    <property type="entry name" value="RNaseH-like_sf"/>
</dbReference>
<dbReference type="GO" id="GO:0006412">
    <property type="term" value="P:translation"/>
    <property type="evidence" value="ECO:0007669"/>
    <property type="project" value="TreeGrafter"/>
</dbReference>
<dbReference type="GO" id="GO:0003729">
    <property type="term" value="F:mRNA binding"/>
    <property type="evidence" value="ECO:0007669"/>
    <property type="project" value="TreeGrafter"/>
</dbReference>
<dbReference type="Gene3D" id="3.30.420.140">
    <property type="entry name" value="YqgF/RNase H-like domain"/>
    <property type="match status" value="1"/>
</dbReference>
<dbReference type="PROSITE" id="PS50126">
    <property type="entry name" value="S1"/>
    <property type="match status" value="1"/>
</dbReference>
<dbReference type="PANTHER" id="PTHR10724">
    <property type="entry name" value="30S RIBOSOMAL PROTEIN S1"/>
    <property type="match status" value="1"/>
</dbReference>
<gene>
    <name evidence="2" type="ORF">SBAD_LOCUS4119</name>
</gene>
<evidence type="ECO:0000313" key="3">
    <source>
        <dbReference type="Proteomes" id="UP000270296"/>
    </source>
</evidence>